<evidence type="ECO:0000256" key="1">
    <source>
        <dbReference type="SAM" id="MobiDB-lite"/>
    </source>
</evidence>
<accession>A0A1B0ZLK3</accession>
<sequence length="352" mass="38201">MGTLSVSKLPDWLPEDAQRYLQHTETGQSIRQLARQAGCHPSTVLRQVRRIEIRRDDPLIDSILTALACWHSGAGESGALPPSKTALLESRSVEILTRLAQPGAVLAVAEGMETAVVVRQGDPVEAKLSVSRGLAGAMALLTWIDCTRSGRLSRYQITSSGRNLLTRLVAERENKARNRAENGIAALAGGPSSHKGQSPRPRRTRYGGGETPMDMLARLIDKNGEPFLPPDLVQVGKRLREDFEVAQIGNHLMQEAAYFGGESCARPEPTPMPSATARAARDRARRALAALGAGLSDIALRCCCYLEGLEAAERQLGWSARSGKIVLRIALQQLQSHYESCGQEGEKERLIG</sequence>
<dbReference type="Proteomes" id="UP000092565">
    <property type="component" value="Chromosome"/>
</dbReference>
<dbReference type="Pfam" id="PF20057">
    <property type="entry name" value="DUF6456"/>
    <property type="match status" value="1"/>
</dbReference>
<organism evidence="3 4">
    <name type="scientific">Phaeobacter gallaeciensis</name>
    <dbReference type="NCBI Taxonomy" id="60890"/>
    <lineage>
        <taxon>Bacteria</taxon>
        <taxon>Pseudomonadati</taxon>
        <taxon>Pseudomonadota</taxon>
        <taxon>Alphaproteobacteria</taxon>
        <taxon>Rhodobacterales</taxon>
        <taxon>Roseobacteraceae</taxon>
        <taxon>Phaeobacter</taxon>
    </lineage>
</organism>
<evidence type="ECO:0000313" key="4">
    <source>
        <dbReference type="Proteomes" id="UP000092565"/>
    </source>
</evidence>
<keyword evidence="4" id="KW-1185">Reference proteome</keyword>
<dbReference type="EMBL" id="CP015124">
    <property type="protein sequence ID" value="ANP35031.1"/>
    <property type="molecule type" value="Genomic_DNA"/>
</dbReference>
<feature type="region of interest" description="Disordered" evidence="1">
    <location>
        <begin position="183"/>
        <end position="210"/>
    </location>
</feature>
<protein>
    <recommendedName>
        <fullName evidence="2">DUF6456 domain-containing protein</fullName>
    </recommendedName>
</protein>
<gene>
    <name evidence="3" type="ORF">JL2886_00095</name>
</gene>
<dbReference type="AlphaFoldDB" id="A0A1B0ZLK3"/>
<reference evidence="3 4" key="1">
    <citation type="submission" date="2016-04" db="EMBL/GenBank/DDBJ databases">
        <authorList>
            <person name="Evans L.H."/>
            <person name="Alamgir A."/>
            <person name="Owens N."/>
            <person name="Weber N.D."/>
            <person name="Virtaneva K."/>
            <person name="Barbian K."/>
            <person name="Babar A."/>
            <person name="Rosenke K."/>
        </authorList>
    </citation>
    <scope>NUCLEOTIDE SEQUENCE [LARGE SCALE GENOMIC DNA]</scope>
    <source>
        <strain evidence="3 4">JL2886</strain>
    </source>
</reference>
<dbReference type="PATRIC" id="fig|60890.4.peg.89"/>
<dbReference type="RefSeq" id="WP_065270214.1">
    <property type="nucleotide sequence ID" value="NZ_CP015124.1"/>
</dbReference>
<evidence type="ECO:0000313" key="3">
    <source>
        <dbReference type="EMBL" id="ANP35031.1"/>
    </source>
</evidence>
<proteinExistence type="predicted"/>
<dbReference type="OrthoDB" id="7476630at2"/>
<feature type="domain" description="DUF6456" evidence="2">
    <location>
        <begin position="205"/>
        <end position="339"/>
    </location>
</feature>
<dbReference type="InterPro" id="IPR045599">
    <property type="entry name" value="DUF6456"/>
</dbReference>
<name>A0A1B0ZLK3_9RHOB</name>
<evidence type="ECO:0000259" key="2">
    <source>
        <dbReference type="Pfam" id="PF20057"/>
    </source>
</evidence>